<evidence type="ECO:0000256" key="7">
    <source>
        <dbReference type="ARBA" id="ARBA00022630"/>
    </source>
</evidence>
<dbReference type="HAMAP" id="MF_00225">
    <property type="entry name" value="DHO_dh_type2"/>
    <property type="match status" value="1"/>
</dbReference>
<evidence type="ECO:0000256" key="6">
    <source>
        <dbReference type="ARBA" id="ARBA00022475"/>
    </source>
</evidence>
<feature type="binding site" evidence="13">
    <location>
        <begin position="113"/>
        <end position="117"/>
    </location>
    <ligand>
        <name>substrate</name>
    </ligand>
</feature>
<dbReference type="Pfam" id="PF01180">
    <property type="entry name" value="DHO_dh"/>
    <property type="match status" value="1"/>
</dbReference>
<feature type="binding site" evidence="13">
    <location>
        <position position="247"/>
    </location>
    <ligand>
        <name>FMN</name>
        <dbReference type="ChEBI" id="CHEBI:58210"/>
    </ligand>
</feature>
<dbReference type="SUPFAM" id="SSF51395">
    <property type="entry name" value="FMN-linked oxidoreductases"/>
    <property type="match status" value="1"/>
</dbReference>
<evidence type="ECO:0000256" key="5">
    <source>
        <dbReference type="ARBA" id="ARBA00011245"/>
    </source>
</evidence>
<feature type="binding site" evidence="13">
    <location>
        <position position="299"/>
    </location>
    <ligand>
        <name>FMN</name>
        <dbReference type="ChEBI" id="CHEBI:58210"/>
    </ligand>
</feature>
<evidence type="ECO:0000256" key="2">
    <source>
        <dbReference type="ARBA" id="ARBA00004202"/>
    </source>
</evidence>
<organism evidence="15 16">
    <name type="scientific">Haemophilus influenzae R3021</name>
    <dbReference type="NCBI Taxonomy" id="375432"/>
    <lineage>
        <taxon>Bacteria</taxon>
        <taxon>Pseudomonadati</taxon>
        <taxon>Pseudomonadota</taxon>
        <taxon>Gammaproteobacteria</taxon>
        <taxon>Pasteurellales</taxon>
        <taxon>Pasteurellaceae</taxon>
        <taxon>Haemophilus</taxon>
    </lineage>
</organism>
<protein>
    <recommendedName>
        <fullName evidence="13">Dihydroorotate dehydrogenase (quinone)</fullName>
        <ecNumber evidence="13">1.3.5.2</ecNumber>
    </recommendedName>
    <alternativeName>
        <fullName evidence="13">DHOdehase</fullName>
        <shortName evidence="13">DHOD</shortName>
        <shortName evidence="13">DHODase</shortName>
    </alternativeName>
    <alternativeName>
        <fullName evidence="13">Dihydroorotate oxidase</fullName>
    </alternativeName>
</protein>
<dbReference type="Gene3D" id="3.20.20.70">
    <property type="entry name" value="Aldolase class I"/>
    <property type="match status" value="1"/>
</dbReference>
<comment type="subcellular location">
    <subcellularLocation>
        <location evidence="2 13">Cell membrane</location>
        <topology evidence="2 13">Peripheral membrane protein</topology>
    </subcellularLocation>
</comment>
<evidence type="ECO:0000256" key="12">
    <source>
        <dbReference type="ARBA" id="ARBA00048639"/>
    </source>
</evidence>
<dbReference type="PROSITE" id="PS00912">
    <property type="entry name" value="DHODEHASE_2"/>
    <property type="match status" value="1"/>
</dbReference>
<dbReference type="PANTHER" id="PTHR48109:SF4">
    <property type="entry name" value="DIHYDROOROTATE DEHYDROGENASE (QUINONE), MITOCHONDRIAL"/>
    <property type="match status" value="1"/>
</dbReference>
<dbReference type="NCBIfam" id="TIGR01036">
    <property type="entry name" value="pyrD_sub2"/>
    <property type="match status" value="1"/>
</dbReference>
<dbReference type="EC" id="1.3.5.2" evidence="13"/>
<feature type="binding site" evidence="13">
    <location>
        <begin position="320"/>
        <end position="321"/>
    </location>
    <ligand>
        <name>FMN</name>
        <dbReference type="ChEBI" id="CHEBI:58210"/>
    </ligand>
</feature>
<feature type="binding site" evidence="13">
    <location>
        <position position="68"/>
    </location>
    <ligand>
        <name>substrate</name>
    </ligand>
</feature>
<dbReference type="GO" id="GO:0106430">
    <property type="term" value="F:dihydroorotate dehydrogenase (quinone) activity"/>
    <property type="evidence" value="ECO:0007669"/>
    <property type="project" value="UniProtKB-EC"/>
</dbReference>
<feature type="binding site" evidence="13">
    <location>
        <position position="270"/>
    </location>
    <ligand>
        <name>FMN</name>
        <dbReference type="ChEBI" id="CHEBI:58210"/>
    </ligand>
</feature>
<dbReference type="InterPro" id="IPR013785">
    <property type="entry name" value="Aldolase_TIM"/>
</dbReference>
<feature type="domain" description="Dihydroorotate dehydrogenase catalytic" evidence="14">
    <location>
        <begin position="50"/>
        <end position="339"/>
    </location>
</feature>
<keyword evidence="8 13" id="KW-0288">FMN</keyword>
<comment type="similarity">
    <text evidence="4 13">Belongs to the dihydroorotate dehydrogenase family. Type 2 subfamily.</text>
</comment>
<dbReference type="GO" id="GO:0044205">
    <property type="term" value="P:'de novo' UMP biosynthetic process"/>
    <property type="evidence" value="ECO:0007669"/>
    <property type="project" value="UniProtKB-UniRule"/>
</dbReference>
<dbReference type="GO" id="GO:0006207">
    <property type="term" value="P:'de novo' pyrimidine nucleobase biosynthetic process"/>
    <property type="evidence" value="ECO:0007669"/>
    <property type="project" value="UniProtKB-UniRule"/>
</dbReference>
<feature type="binding site" evidence="13">
    <location>
        <begin position="248"/>
        <end position="249"/>
    </location>
    <ligand>
        <name>substrate</name>
    </ligand>
</feature>
<evidence type="ECO:0000256" key="10">
    <source>
        <dbReference type="ARBA" id="ARBA00023002"/>
    </source>
</evidence>
<sequence length="385" mass="42768">MYQLFRHGIFQMDAEKAHDFTIQCLKLAGNPLFQPILKSLIHAPKGFPKTVMGVNFPNPIGLAAGADKNGDAIEGFGALGFGFLELGTVTPVAQDGNAKPRQFRLIEAEGIINRNGFNNNGIDYLIENVKNARYKGVIGINIGKNKFTPLEQGKDDYIFCLNKAYNYAGYITVNISSPNTPDLRQLQYGDYFDDLLRSIKDRQTILANQYNKYVPIAVKIAPDLTESELVQIADTLVRHKMDGVIATNTTISRDTVMGMKNAEQQGGLSGKPLQHKSTEIIKRLHQELKGQIPIIGSGGIDGLQNAQEKIEAGAELLQVYSGLIYHGPKLVKELVKILNNGKKIRFTLPQHRIRWSVESNRISASCLCARRERVGIMRSRYDCGH</sequence>
<comment type="catalytic activity">
    <reaction evidence="12 13">
        <text>(S)-dihydroorotate + a quinone = orotate + a quinol</text>
        <dbReference type="Rhea" id="RHEA:30187"/>
        <dbReference type="ChEBI" id="CHEBI:24646"/>
        <dbReference type="ChEBI" id="CHEBI:30839"/>
        <dbReference type="ChEBI" id="CHEBI:30864"/>
        <dbReference type="ChEBI" id="CHEBI:132124"/>
        <dbReference type="EC" id="1.3.5.2"/>
    </reaction>
</comment>
<evidence type="ECO:0000256" key="4">
    <source>
        <dbReference type="ARBA" id="ARBA00005359"/>
    </source>
</evidence>
<name>A4N5D5_HAEIF</name>
<evidence type="ECO:0000256" key="1">
    <source>
        <dbReference type="ARBA" id="ARBA00003125"/>
    </source>
</evidence>
<feature type="binding site" evidence="13">
    <location>
        <position position="174"/>
    </location>
    <ligand>
        <name>FMN</name>
        <dbReference type="ChEBI" id="CHEBI:58210"/>
    </ligand>
</feature>
<dbReference type="InterPro" id="IPR005719">
    <property type="entry name" value="Dihydroorotate_DH_2"/>
</dbReference>
<dbReference type="InterPro" id="IPR050074">
    <property type="entry name" value="DHO_dehydrogenase"/>
</dbReference>
<dbReference type="FunFam" id="3.20.20.70:FF:000028">
    <property type="entry name" value="Dihydroorotate dehydrogenase (quinone)"/>
    <property type="match status" value="1"/>
</dbReference>
<evidence type="ECO:0000256" key="8">
    <source>
        <dbReference type="ARBA" id="ARBA00022643"/>
    </source>
</evidence>
<gene>
    <name evidence="13" type="primary">pyrD</name>
    <name evidence="15" type="ORF">CGSHi22421_03048</name>
</gene>
<keyword evidence="11 13" id="KW-0472">Membrane</keyword>
<dbReference type="InterPro" id="IPR001295">
    <property type="entry name" value="Dihydroorotate_DH_CS"/>
</dbReference>
<keyword evidence="6 13" id="KW-1003">Cell membrane</keyword>
<evidence type="ECO:0000259" key="14">
    <source>
        <dbReference type="Pfam" id="PF01180"/>
    </source>
</evidence>
<comment type="subunit">
    <text evidence="5 13">Monomer.</text>
</comment>
<keyword evidence="9 13" id="KW-0665">Pyrimidine biosynthesis</keyword>
<dbReference type="InterPro" id="IPR005720">
    <property type="entry name" value="Dihydroorotate_DH_cat"/>
</dbReference>
<evidence type="ECO:0000313" key="16">
    <source>
        <dbReference type="Proteomes" id="UP000003798"/>
    </source>
</evidence>
<feature type="binding site" evidence="13">
    <location>
        <position position="179"/>
    </location>
    <ligand>
        <name>substrate</name>
    </ligand>
</feature>
<evidence type="ECO:0000256" key="11">
    <source>
        <dbReference type="ARBA" id="ARBA00023136"/>
    </source>
</evidence>
<feature type="binding site" evidence="13">
    <location>
        <position position="219"/>
    </location>
    <ligand>
        <name>FMN</name>
        <dbReference type="ChEBI" id="CHEBI:58210"/>
    </ligand>
</feature>
<comment type="cofactor">
    <cofactor evidence="13">
        <name>FMN</name>
        <dbReference type="ChEBI" id="CHEBI:58210"/>
    </cofactor>
    <text evidence="13">Binds 1 FMN per subunit.</text>
</comment>
<evidence type="ECO:0000256" key="9">
    <source>
        <dbReference type="ARBA" id="ARBA00022975"/>
    </source>
</evidence>
<feature type="binding site" evidence="13">
    <location>
        <position position="174"/>
    </location>
    <ligand>
        <name>substrate</name>
    </ligand>
</feature>
<feature type="binding site" evidence="13">
    <location>
        <position position="141"/>
    </location>
    <ligand>
        <name>FMN</name>
        <dbReference type="ChEBI" id="CHEBI:58210"/>
    </ligand>
</feature>
<dbReference type="NCBIfam" id="NF003652">
    <property type="entry name" value="PRK05286.2-5"/>
    <property type="match status" value="1"/>
</dbReference>
<dbReference type="NCBIfam" id="NF003644">
    <property type="entry name" value="PRK05286.1-1"/>
    <property type="match status" value="1"/>
</dbReference>
<dbReference type="UniPathway" id="UPA00070">
    <property type="reaction ID" value="UER00946"/>
</dbReference>
<evidence type="ECO:0000256" key="13">
    <source>
        <dbReference type="HAMAP-Rule" id="MF_00225"/>
    </source>
</evidence>
<dbReference type="Proteomes" id="UP000003798">
    <property type="component" value="Unassembled WGS sequence"/>
</dbReference>
<feature type="binding site" evidence="13">
    <location>
        <begin position="64"/>
        <end position="68"/>
    </location>
    <ligand>
        <name>FMN</name>
        <dbReference type="ChEBI" id="CHEBI:58210"/>
    </ligand>
</feature>
<comment type="function">
    <text evidence="1 13">Catalyzes the conversion of dihydroorotate to orotate with quinone as electron acceptor.</text>
</comment>
<proteinExistence type="inferred from homology"/>
<evidence type="ECO:0000256" key="3">
    <source>
        <dbReference type="ARBA" id="ARBA00005161"/>
    </source>
</evidence>
<feature type="active site" description="Nucleophile" evidence="13">
    <location>
        <position position="177"/>
    </location>
</feature>
<dbReference type="PANTHER" id="PTHR48109">
    <property type="entry name" value="DIHYDROOROTATE DEHYDROGENASE (QUINONE), MITOCHONDRIAL-RELATED"/>
    <property type="match status" value="1"/>
</dbReference>
<evidence type="ECO:0000313" key="15">
    <source>
        <dbReference type="EMBL" id="EDJ90513.1"/>
    </source>
</evidence>
<reference evidence="15 16" key="1">
    <citation type="journal article" date="2007" name="Genome Biol.">
        <title>Characterization and modeling of the Haemophilus influenzae core and supragenomes based on the complete genomic sequences of Rd and 12 clinical nontypeable strains.</title>
        <authorList>
            <person name="Hogg J.S."/>
            <person name="Hu F.Z."/>
            <person name="Janto B."/>
            <person name="Boissy R."/>
            <person name="Hayes J."/>
            <person name="Keefe R."/>
            <person name="Post J.C."/>
            <person name="Ehrlich G.D."/>
        </authorList>
    </citation>
    <scope>NUCLEOTIDE SEQUENCE [LARGE SCALE GENOMIC DNA]</scope>
    <source>
        <strain evidence="15 16">R3021</strain>
    </source>
</reference>
<dbReference type="GO" id="GO:0005886">
    <property type="term" value="C:plasma membrane"/>
    <property type="evidence" value="ECO:0007669"/>
    <property type="project" value="UniProtKB-SubCell"/>
</dbReference>
<keyword evidence="7 13" id="KW-0285">Flavoprotein</keyword>
<dbReference type="PROSITE" id="PS00911">
    <property type="entry name" value="DHODEHASE_1"/>
    <property type="match status" value="1"/>
</dbReference>
<feature type="binding site" evidence="13">
    <location>
        <position position="88"/>
    </location>
    <ligand>
        <name>FMN</name>
        <dbReference type="ChEBI" id="CHEBI:58210"/>
    </ligand>
</feature>
<dbReference type="GO" id="GO:0005737">
    <property type="term" value="C:cytoplasm"/>
    <property type="evidence" value="ECO:0007669"/>
    <property type="project" value="InterPro"/>
</dbReference>
<dbReference type="CDD" id="cd04738">
    <property type="entry name" value="DHOD_2_like"/>
    <property type="match status" value="1"/>
</dbReference>
<dbReference type="NCBIfam" id="NF003646">
    <property type="entry name" value="PRK05286.1-4"/>
    <property type="match status" value="1"/>
</dbReference>
<dbReference type="EMBL" id="AAZE01000012">
    <property type="protein sequence ID" value="EDJ90513.1"/>
    <property type="molecule type" value="Genomic_DNA"/>
</dbReference>
<dbReference type="AlphaFoldDB" id="A4N5D5"/>
<keyword evidence="10 13" id="KW-0560">Oxidoreductase</keyword>
<comment type="pathway">
    <text evidence="3 13">Pyrimidine metabolism; UMP biosynthesis via de novo pathway; orotate from (S)-dihydroorotate (quinone route): step 1/1.</text>
</comment>
<accession>A4N5D5</accession>